<evidence type="ECO:0000256" key="1">
    <source>
        <dbReference type="SAM" id="MobiDB-lite"/>
    </source>
</evidence>
<dbReference type="EMBL" id="CH408083">
    <property type="protein sequence ID" value="EEQ41651.1"/>
    <property type="molecule type" value="Genomic_DNA"/>
</dbReference>
<proteinExistence type="predicted"/>
<gene>
    <name evidence="2" type="ORF">CLUG_05780</name>
</gene>
<dbReference type="AlphaFoldDB" id="C4YCE1"/>
<dbReference type="VEuPathDB" id="FungiDB:CLUG_05780"/>
<dbReference type="Proteomes" id="UP000007703">
    <property type="component" value="Unassembled WGS sequence"/>
</dbReference>
<feature type="compositionally biased region" description="Basic and acidic residues" evidence="1">
    <location>
        <begin position="68"/>
        <end position="83"/>
    </location>
</feature>
<dbReference type="KEGG" id="clu:CLUG_05780"/>
<reference evidence="2 3" key="1">
    <citation type="journal article" date="2009" name="Nature">
        <title>Evolution of pathogenicity and sexual reproduction in eight Candida genomes.</title>
        <authorList>
            <person name="Butler G."/>
            <person name="Rasmussen M.D."/>
            <person name="Lin M.F."/>
            <person name="Santos M.A."/>
            <person name="Sakthikumar S."/>
            <person name="Munro C.A."/>
            <person name="Rheinbay E."/>
            <person name="Grabherr M."/>
            <person name="Forche A."/>
            <person name="Reedy J.L."/>
            <person name="Agrafioti I."/>
            <person name="Arnaud M.B."/>
            <person name="Bates S."/>
            <person name="Brown A.J."/>
            <person name="Brunke S."/>
            <person name="Costanzo M.C."/>
            <person name="Fitzpatrick D.A."/>
            <person name="de Groot P.W."/>
            <person name="Harris D."/>
            <person name="Hoyer L.L."/>
            <person name="Hube B."/>
            <person name="Klis F.M."/>
            <person name="Kodira C."/>
            <person name="Lennard N."/>
            <person name="Logue M.E."/>
            <person name="Martin R."/>
            <person name="Neiman A.M."/>
            <person name="Nikolaou E."/>
            <person name="Quail M.A."/>
            <person name="Quinn J."/>
            <person name="Santos M.C."/>
            <person name="Schmitzberger F.F."/>
            <person name="Sherlock G."/>
            <person name="Shah P."/>
            <person name="Silverstein K.A."/>
            <person name="Skrzypek M.S."/>
            <person name="Soll D."/>
            <person name="Staggs R."/>
            <person name="Stansfield I."/>
            <person name="Stumpf M.P."/>
            <person name="Sudbery P.E."/>
            <person name="Srikantha T."/>
            <person name="Zeng Q."/>
            <person name="Berman J."/>
            <person name="Berriman M."/>
            <person name="Heitman J."/>
            <person name="Gow N.A."/>
            <person name="Lorenz M.C."/>
            <person name="Birren B.W."/>
            <person name="Kellis M."/>
            <person name="Cuomo C.A."/>
        </authorList>
    </citation>
    <scope>NUCLEOTIDE SEQUENCE [LARGE SCALE GENOMIC DNA]</scope>
    <source>
        <strain evidence="2 3">ATCC 42720</strain>
    </source>
</reference>
<dbReference type="HOGENOM" id="CLU_1660562_0_0_1"/>
<feature type="region of interest" description="Disordered" evidence="1">
    <location>
        <begin position="60"/>
        <end position="83"/>
    </location>
</feature>
<protein>
    <submittedName>
        <fullName evidence="2">Uncharacterized protein</fullName>
    </submittedName>
</protein>
<evidence type="ECO:0000313" key="2">
    <source>
        <dbReference type="EMBL" id="EEQ41651.1"/>
    </source>
</evidence>
<organism evidence="2 3">
    <name type="scientific">Clavispora lusitaniae (strain ATCC 42720)</name>
    <name type="common">Yeast</name>
    <name type="synonym">Candida lusitaniae</name>
    <dbReference type="NCBI Taxonomy" id="306902"/>
    <lineage>
        <taxon>Eukaryota</taxon>
        <taxon>Fungi</taxon>
        <taxon>Dikarya</taxon>
        <taxon>Ascomycota</taxon>
        <taxon>Saccharomycotina</taxon>
        <taxon>Pichiomycetes</taxon>
        <taxon>Metschnikowiaceae</taxon>
        <taxon>Clavispora</taxon>
    </lineage>
</organism>
<name>C4YCE1_CLAL4</name>
<accession>C4YCE1</accession>
<sequence length="159" mass="16678">MSSGAGRGSNTAAAEPRAALRVVSPLQVGAIAIRPAALREILHWRQQRQRRVHLCCSAGRGSGGARAAEAKRRGDSQGRRRLDPPGVWAKPVCVGLRASGHVSDICVSPGRQDHPVPRGRAATRAAAQGQGRGPAQARESQHGVRVGPVFARVQGQVSV</sequence>
<evidence type="ECO:0000313" key="3">
    <source>
        <dbReference type="Proteomes" id="UP000007703"/>
    </source>
</evidence>
<dbReference type="InParanoid" id="C4YCE1"/>